<name>A0A5N5USE9_MYCPH</name>
<evidence type="ECO:0000256" key="11">
    <source>
        <dbReference type="ARBA" id="ARBA00023136"/>
    </source>
</evidence>
<dbReference type="GO" id="GO:0016020">
    <property type="term" value="C:membrane"/>
    <property type="evidence" value="ECO:0007669"/>
    <property type="project" value="UniProtKB-SubCell"/>
</dbReference>
<keyword evidence="9" id="KW-0809">Transit peptide</keyword>
<dbReference type="Proteomes" id="UP000325690">
    <property type="component" value="Unassembled WGS sequence"/>
</dbReference>
<evidence type="ECO:0000256" key="21">
    <source>
        <dbReference type="ARBA" id="ARBA00047969"/>
    </source>
</evidence>
<evidence type="ECO:0000256" key="1">
    <source>
        <dbReference type="ARBA" id="ARBA00004170"/>
    </source>
</evidence>
<evidence type="ECO:0000256" key="19">
    <source>
        <dbReference type="ARBA" id="ARBA00047588"/>
    </source>
</evidence>
<dbReference type="SUPFAM" id="SSF54637">
    <property type="entry name" value="Thioesterase/thiol ester dehydrase-isomerase"/>
    <property type="match status" value="1"/>
</dbReference>
<evidence type="ECO:0000256" key="12">
    <source>
        <dbReference type="ARBA" id="ARBA00023273"/>
    </source>
</evidence>
<comment type="similarity">
    <text evidence="15">Belongs to the THEM4/THEM5 thioesterase family.</text>
</comment>
<evidence type="ECO:0000256" key="13">
    <source>
        <dbReference type="ARBA" id="ARBA00035852"/>
    </source>
</evidence>
<keyword evidence="10" id="KW-0443">Lipid metabolism</keyword>
<comment type="catalytic activity">
    <reaction evidence="19">
        <text>octanoyl-CoA + H2O = octanoate + CoA + H(+)</text>
        <dbReference type="Rhea" id="RHEA:30143"/>
        <dbReference type="ChEBI" id="CHEBI:15377"/>
        <dbReference type="ChEBI" id="CHEBI:15378"/>
        <dbReference type="ChEBI" id="CHEBI:25646"/>
        <dbReference type="ChEBI" id="CHEBI:57287"/>
        <dbReference type="ChEBI" id="CHEBI:57386"/>
    </reaction>
    <physiologicalReaction direction="left-to-right" evidence="19">
        <dbReference type="Rhea" id="RHEA:30144"/>
    </physiologicalReaction>
</comment>
<evidence type="ECO:0000256" key="18">
    <source>
        <dbReference type="ARBA" id="ARBA00043210"/>
    </source>
</evidence>
<organism evidence="25 26">
    <name type="scientific">Mycolicibacterium phlei DSM 43239 = CCUG 21000</name>
    <dbReference type="NCBI Taxonomy" id="1226750"/>
    <lineage>
        <taxon>Bacteria</taxon>
        <taxon>Bacillati</taxon>
        <taxon>Actinomycetota</taxon>
        <taxon>Actinomycetes</taxon>
        <taxon>Mycobacteriales</taxon>
        <taxon>Mycobacteriaceae</taxon>
        <taxon>Mycolicibacterium</taxon>
    </lineage>
</organism>
<dbReference type="CDD" id="cd03443">
    <property type="entry name" value="PaaI_thioesterase"/>
    <property type="match status" value="1"/>
</dbReference>
<dbReference type="GO" id="GO:0016787">
    <property type="term" value="F:hydrolase activity"/>
    <property type="evidence" value="ECO:0007669"/>
    <property type="project" value="UniProtKB-KW"/>
</dbReference>
<gene>
    <name evidence="25" type="ORF">MPHL21000_21460</name>
</gene>
<comment type="catalytic activity">
    <reaction evidence="20">
        <text>hexadecanoyl-CoA + H2O = hexadecanoate + CoA + H(+)</text>
        <dbReference type="Rhea" id="RHEA:16645"/>
        <dbReference type="ChEBI" id="CHEBI:7896"/>
        <dbReference type="ChEBI" id="CHEBI:15377"/>
        <dbReference type="ChEBI" id="CHEBI:15378"/>
        <dbReference type="ChEBI" id="CHEBI:57287"/>
        <dbReference type="ChEBI" id="CHEBI:57379"/>
        <dbReference type="EC" id="3.1.2.2"/>
    </reaction>
    <physiologicalReaction direction="left-to-right" evidence="20">
        <dbReference type="Rhea" id="RHEA:16646"/>
    </physiologicalReaction>
</comment>
<comment type="catalytic activity">
    <reaction evidence="21">
        <text>decanoyl-CoA + H2O = decanoate + CoA + H(+)</text>
        <dbReference type="Rhea" id="RHEA:40059"/>
        <dbReference type="ChEBI" id="CHEBI:15377"/>
        <dbReference type="ChEBI" id="CHEBI:15378"/>
        <dbReference type="ChEBI" id="CHEBI:27689"/>
        <dbReference type="ChEBI" id="CHEBI:57287"/>
        <dbReference type="ChEBI" id="CHEBI:61430"/>
    </reaction>
    <physiologicalReaction direction="left-to-right" evidence="21">
        <dbReference type="Rhea" id="RHEA:40060"/>
    </physiologicalReaction>
</comment>
<proteinExistence type="inferred from homology"/>
<protein>
    <recommendedName>
        <fullName evidence="17">Acyl-coenzyme A thioesterase THEM4</fullName>
        <ecNumber evidence="16">3.1.2.2</ecNumber>
    </recommendedName>
    <alternativeName>
        <fullName evidence="18">Thioesterase superfamily member 4</fullName>
    </alternativeName>
</protein>
<evidence type="ECO:0000256" key="2">
    <source>
        <dbReference type="ARBA" id="ARBA00004496"/>
    </source>
</evidence>
<evidence type="ECO:0000256" key="23">
    <source>
        <dbReference type="ARBA" id="ARBA00048180"/>
    </source>
</evidence>
<dbReference type="InterPro" id="IPR052365">
    <property type="entry name" value="THEM4/THEM5_acyl-CoA_thioest"/>
</dbReference>
<dbReference type="EC" id="3.1.2.2" evidence="16"/>
<comment type="catalytic activity">
    <reaction evidence="14">
        <text>(9Z)-octadecenoyl-CoA + H2O = (9Z)-octadecenoate + CoA + H(+)</text>
        <dbReference type="Rhea" id="RHEA:40139"/>
        <dbReference type="ChEBI" id="CHEBI:15377"/>
        <dbReference type="ChEBI" id="CHEBI:15378"/>
        <dbReference type="ChEBI" id="CHEBI:30823"/>
        <dbReference type="ChEBI" id="CHEBI:57287"/>
        <dbReference type="ChEBI" id="CHEBI:57387"/>
    </reaction>
    <physiologicalReaction direction="left-to-right" evidence="14">
        <dbReference type="Rhea" id="RHEA:40140"/>
    </physiologicalReaction>
</comment>
<evidence type="ECO:0000256" key="4">
    <source>
        <dbReference type="ARBA" id="ARBA00022475"/>
    </source>
</evidence>
<dbReference type="PANTHER" id="PTHR12418">
    <property type="entry name" value="ACYL-COENZYME A THIOESTERASE THEM4"/>
    <property type="match status" value="1"/>
</dbReference>
<evidence type="ECO:0000256" key="8">
    <source>
        <dbReference type="ARBA" id="ARBA00022832"/>
    </source>
</evidence>
<reference evidence="25 26" key="1">
    <citation type="submission" date="2012-10" db="EMBL/GenBank/DDBJ databases">
        <title>The draft sequence of the Mycobacterium pheli genome.</title>
        <authorList>
            <person name="Pettersson B.M.F."/>
            <person name="Das S."/>
            <person name="Dasgupta S."/>
            <person name="Bhattacharya A."/>
            <person name="Kirsebom L.A."/>
        </authorList>
    </citation>
    <scope>NUCLEOTIDE SEQUENCE [LARGE SCALE GENOMIC DNA]</scope>
    <source>
        <strain evidence="25 26">CCUG 21000</strain>
    </source>
</reference>
<keyword evidence="6" id="KW-0053">Apoptosis</keyword>
<comment type="catalytic activity">
    <reaction evidence="22">
        <text>dodecanoyl-CoA + H2O = dodecanoate + CoA + H(+)</text>
        <dbReference type="Rhea" id="RHEA:30135"/>
        <dbReference type="ChEBI" id="CHEBI:15377"/>
        <dbReference type="ChEBI" id="CHEBI:15378"/>
        <dbReference type="ChEBI" id="CHEBI:18262"/>
        <dbReference type="ChEBI" id="CHEBI:57287"/>
        <dbReference type="ChEBI" id="CHEBI:57375"/>
    </reaction>
    <physiologicalReaction direction="left-to-right" evidence="22">
        <dbReference type="Rhea" id="RHEA:30136"/>
    </physiologicalReaction>
</comment>
<dbReference type="Gene3D" id="3.10.129.10">
    <property type="entry name" value="Hotdog Thioesterase"/>
    <property type="match status" value="1"/>
</dbReference>
<comment type="catalytic activity">
    <reaction evidence="13">
        <text>(5Z,8Z,11Z,14Z)-eicosatetraenoyl-CoA + H2O = (5Z,8Z,11Z,14Z)-eicosatetraenoate + CoA + H(+)</text>
        <dbReference type="Rhea" id="RHEA:40151"/>
        <dbReference type="ChEBI" id="CHEBI:15377"/>
        <dbReference type="ChEBI" id="CHEBI:15378"/>
        <dbReference type="ChEBI" id="CHEBI:32395"/>
        <dbReference type="ChEBI" id="CHEBI:57287"/>
        <dbReference type="ChEBI" id="CHEBI:57368"/>
    </reaction>
    <physiologicalReaction direction="left-to-right" evidence="13">
        <dbReference type="Rhea" id="RHEA:40152"/>
    </physiologicalReaction>
</comment>
<evidence type="ECO:0000256" key="20">
    <source>
        <dbReference type="ARBA" id="ARBA00047734"/>
    </source>
</evidence>
<evidence type="ECO:0000256" key="3">
    <source>
        <dbReference type="ARBA" id="ARBA00004632"/>
    </source>
</evidence>
<keyword evidence="7" id="KW-0378">Hydrolase</keyword>
<evidence type="ECO:0000256" key="5">
    <source>
        <dbReference type="ARBA" id="ARBA00022490"/>
    </source>
</evidence>
<evidence type="ECO:0000256" key="9">
    <source>
        <dbReference type="ARBA" id="ARBA00022946"/>
    </source>
</evidence>
<evidence type="ECO:0000313" key="25">
    <source>
        <dbReference type="EMBL" id="KAB7752536.1"/>
    </source>
</evidence>
<evidence type="ECO:0000256" key="7">
    <source>
        <dbReference type="ARBA" id="ARBA00022801"/>
    </source>
</evidence>
<keyword evidence="26" id="KW-1185">Reference proteome</keyword>
<comment type="subcellular location">
    <subcellularLocation>
        <location evidence="3">Cell projection</location>
        <location evidence="3">Ruffle membrane</location>
    </subcellularLocation>
    <subcellularLocation>
        <location evidence="2">Cytoplasm</location>
    </subcellularLocation>
    <subcellularLocation>
        <location evidence="1">Membrane</location>
        <topology evidence="1">Peripheral membrane protein</topology>
    </subcellularLocation>
</comment>
<keyword evidence="8" id="KW-0276">Fatty acid metabolism</keyword>
<keyword evidence="11" id="KW-0472">Membrane</keyword>
<dbReference type="GeneID" id="74302762"/>
<dbReference type="PANTHER" id="PTHR12418:SF19">
    <property type="entry name" value="ACYL-COENZYME A THIOESTERASE THEM4"/>
    <property type="match status" value="1"/>
</dbReference>
<dbReference type="InterPro" id="IPR029069">
    <property type="entry name" value="HotDog_dom_sf"/>
</dbReference>
<keyword evidence="12" id="KW-0966">Cell projection</keyword>
<evidence type="ECO:0000313" key="26">
    <source>
        <dbReference type="Proteomes" id="UP000325690"/>
    </source>
</evidence>
<evidence type="ECO:0000256" key="14">
    <source>
        <dbReference type="ARBA" id="ARBA00037002"/>
    </source>
</evidence>
<evidence type="ECO:0000256" key="10">
    <source>
        <dbReference type="ARBA" id="ARBA00023098"/>
    </source>
</evidence>
<dbReference type="GO" id="GO:0006631">
    <property type="term" value="P:fatty acid metabolic process"/>
    <property type="evidence" value="ECO:0007669"/>
    <property type="project" value="UniProtKB-KW"/>
</dbReference>
<evidence type="ECO:0000256" key="17">
    <source>
        <dbReference type="ARBA" id="ARBA00040123"/>
    </source>
</evidence>
<evidence type="ECO:0000256" key="6">
    <source>
        <dbReference type="ARBA" id="ARBA00022703"/>
    </source>
</evidence>
<evidence type="ECO:0000256" key="22">
    <source>
        <dbReference type="ARBA" id="ARBA00048074"/>
    </source>
</evidence>
<evidence type="ECO:0000259" key="24">
    <source>
        <dbReference type="Pfam" id="PF03061"/>
    </source>
</evidence>
<dbReference type="Pfam" id="PF03061">
    <property type="entry name" value="4HBT"/>
    <property type="match status" value="1"/>
</dbReference>
<dbReference type="RefSeq" id="WP_061481899.1">
    <property type="nucleotide sequence ID" value="NZ_ANBO01000043.1"/>
</dbReference>
<comment type="catalytic activity">
    <reaction evidence="23">
        <text>tetradecanoyl-CoA + H2O = tetradecanoate + CoA + H(+)</text>
        <dbReference type="Rhea" id="RHEA:40119"/>
        <dbReference type="ChEBI" id="CHEBI:15377"/>
        <dbReference type="ChEBI" id="CHEBI:15378"/>
        <dbReference type="ChEBI" id="CHEBI:30807"/>
        <dbReference type="ChEBI" id="CHEBI:57287"/>
        <dbReference type="ChEBI" id="CHEBI:57385"/>
    </reaction>
    <physiologicalReaction direction="left-to-right" evidence="23">
        <dbReference type="Rhea" id="RHEA:40120"/>
    </physiologicalReaction>
</comment>
<keyword evidence="4" id="KW-1003">Cell membrane</keyword>
<sequence length="212" mass="22744">MVEFINIGDVPSAEVNRLRERYEPLTESVRELIDATIRTEADDETVAQVKAQIDAATAALRARQIDGAFGVRVTSNGDRMPWGNPVIGVRNPIAPPLTILRGADDSGADDSVYADFELGAAYEGPPGHVHGGVAALILDHVLGEIAANADRPRFTGTITLRYLRPTPLGRLHAQARITEVDGHKAYAVGRLSDADGVTVEADGVFISPKWAR</sequence>
<dbReference type="GO" id="GO:0005737">
    <property type="term" value="C:cytoplasm"/>
    <property type="evidence" value="ECO:0007669"/>
    <property type="project" value="UniProtKB-SubCell"/>
</dbReference>
<feature type="domain" description="Thioesterase" evidence="24">
    <location>
        <begin position="127"/>
        <end position="199"/>
    </location>
</feature>
<evidence type="ECO:0000256" key="15">
    <source>
        <dbReference type="ARBA" id="ARBA00038456"/>
    </source>
</evidence>
<dbReference type="EMBL" id="ANBP01000044">
    <property type="protein sequence ID" value="KAB7752536.1"/>
    <property type="molecule type" value="Genomic_DNA"/>
</dbReference>
<dbReference type="AlphaFoldDB" id="A0A5N5USE9"/>
<accession>A0A5N5USE9</accession>
<evidence type="ECO:0000256" key="16">
    <source>
        <dbReference type="ARBA" id="ARBA00038848"/>
    </source>
</evidence>
<comment type="caution">
    <text evidence="25">The sequence shown here is derived from an EMBL/GenBank/DDBJ whole genome shotgun (WGS) entry which is preliminary data.</text>
</comment>
<dbReference type="InterPro" id="IPR006683">
    <property type="entry name" value="Thioestr_dom"/>
</dbReference>
<keyword evidence="5" id="KW-0963">Cytoplasm</keyword>